<protein>
    <recommendedName>
        <fullName evidence="4">Kringle domain-containing protein</fullName>
    </recommendedName>
</protein>
<dbReference type="CTD" id="6757857"/>
<dbReference type="InterPro" id="IPR000001">
    <property type="entry name" value="Kringle"/>
</dbReference>
<dbReference type="EMBL" id="DS985256">
    <property type="protein sequence ID" value="EDV20935.1"/>
    <property type="molecule type" value="Genomic_DNA"/>
</dbReference>
<evidence type="ECO:0000313" key="6">
    <source>
        <dbReference type="Proteomes" id="UP000009022"/>
    </source>
</evidence>
<feature type="domain" description="Kringle" evidence="4">
    <location>
        <begin position="1"/>
        <end position="76"/>
    </location>
</feature>
<dbReference type="OrthoDB" id="41905at2759"/>
<dbReference type="InParanoid" id="B3S8S0"/>
<dbReference type="KEGG" id="tad:TRIADDRAFT_8692"/>
<keyword evidence="6" id="KW-1185">Reference proteome</keyword>
<name>B3S8S0_TRIAD</name>
<dbReference type="PANTHER" id="PTHR24261">
    <property type="entry name" value="PLASMINOGEN-RELATED"/>
    <property type="match status" value="1"/>
</dbReference>
<dbReference type="OMA" id="ANCIYIC"/>
<feature type="non-terminal residue" evidence="5">
    <location>
        <position position="76"/>
    </location>
</feature>
<dbReference type="PROSITE" id="PS50070">
    <property type="entry name" value="KRINGLE_2"/>
    <property type="match status" value="1"/>
</dbReference>
<dbReference type="AlphaFoldDB" id="B3S8S0"/>
<dbReference type="Proteomes" id="UP000009022">
    <property type="component" value="Unassembled WGS sequence"/>
</dbReference>
<keyword evidence="1 3" id="KW-0420">Kringle</keyword>
<dbReference type="PANTHER" id="PTHR24261:SF7">
    <property type="entry name" value="KRINGLE DOMAIN-CONTAINING PROTEIN"/>
    <property type="match status" value="1"/>
</dbReference>
<accession>B3S8S0</accession>
<dbReference type="RefSeq" id="XP_002116579.1">
    <property type="nucleotide sequence ID" value="XM_002116543.1"/>
</dbReference>
<dbReference type="eggNOG" id="KOG1026">
    <property type="taxonomic scope" value="Eukaryota"/>
</dbReference>
<dbReference type="FunFam" id="2.40.20.10:FF:000031">
    <property type="entry name" value="Plasminogen"/>
    <property type="match status" value="1"/>
</dbReference>
<sequence length="76" mass="8485">CYTGTGEYFRGSVATSESGKACVQWDSVSSPYNTRNYPHSQLNSNQCRNPGANRNRPWCYTSSKTAVWEYCSISAC</sequence>
<dbReference type="PhylomeDB" id="B3S8S0"/>
<dbReference type="SUPFAM" id="SSF57440">
    <property type="entry name" value="Kringle-like"/>
    <property type="match status" value="1"/>
</dbReference>
<dbReference type="InterPro" id="IPR050759">
    <property type="entry name" value="Serine_protease_kringle"/>
</dbReference>
<evidence type="ECO:0000259" key="4">
    <source>
        <dbReference type="PROSITE" id="PS50070"/>
    </source>
</evidence>
<dbReference type="Pfam" id="PF00051">
    <property type="entry name" value="Kringle"/>
    <property type="match status" value="1"/>
</dbReference>
<dbReference type="InterPro" id="IPR038178">
    <property type="entry name" value="Kringle_sf"/>
</dbReference>
<evidence type="ECO:0000313" key="5">
    <source>
        <dbReference type="EMBL" id="EDV20935.1"/>
    </source>
</evidence>
<dbReference type="InterPro" id="IPR013806">
    <property type="entry name" value="Kringle-like"/>
</dbReference>
<reference evidence="5 6" key="1">
    <citation type="journal article" date="2008" name="Nature">
        <title>The Trichoplax genome and the nature of placozoans.</title>
        <authorList>
            <person name="Srivastava M."/>
            <person name="Begovic E."/>
            <person name="Chapman J."/>
            <person name="Putnam N.H."/>
            <person name="Hellsten U."/>
            <person name="Kawashima T."/>
            <person name="Kuo A."/>
            <person name="Mitros T."/>
            <person name="Salamov A."/>
            <person name="Carpenter M.L."/>
            <person name="Signorovitch A.Y."/>
            <person name="Moreno M.A."/>
            <person name="Kamm K."/>
            <person name="Grimwood J."/>
            <person name="Schmutz J."/>
            <person name="Shapiro H."/>
            <person name="Grigoriev I.V."/>
            <person name="Buss L.W."/>
            <person name="Schierwater B."/>
            <person name="Dellaporta S.L."/>
            <person name="Rokhsar D.S."/>
        </authorList>
    </citation>
    <scope>NUCLEOTIDE SEQUENCE [LARGE SCALE GENOMIC DNA]</scope>
    <source>
        <strain evidence="5 6">Grell-BS-1999</strain>
    </source>
</reference>
<dbReference type="SMART" id="SM00130">
    <property type="entry name" value="KR"/>
    <property type="match status" value="1"/>
</dbReference>
<evidence type="ECO:0000256" key="2">
    <source>
        <dbReference type="ARBA" id="ARBA00023157"/>
    </source>
</evidence>
<dbReference type="CDD" id="cd00108">
    <property type="entry name" value="KR"/>
    <property type="match status" value="1"/>
</dbReference>
<evidence type="ECO:0000256" key="3">
    <source>
        <dbReference type="PROSITE-ProRule" id="PRU00121"/>
    </source>
</evidence>
<evidence type="ECO:0000256" key="1">
    <source>
        <dbReference type="ARBA" id="ARBA00022572"/>
    </source>
</evidence>
<dbReference type="HOGENOM" id="CLU_158332_2_0_1"/>
<keyword evidence="2" id="KW-1015">Disulfide bond</keyword>
<gene>
    <name evidence="5" type="ORF">TRIADDRAFT_8692</name>
</gene>
<comment type="caution">
    <text evidence="3">Lacks conserved residue(s) required for the propagation of feature annotation.</text>
</comment>
<proteinExistence type="predicted"/>
<dbReference type="PRINTS" id="PR00018">
    <property type="entry name" value="KRINGLE"/>
</dbReference>
<dbReference type="GeneID" id="6757857"/>
<dbReference type="Gene3D" id="2.40.20.10">
    <property type="entry name" value="Plasminogen Kringle 4"/>
    <property type="match status" value="1"/>
</dbReference>
<organism evidence="5 6">
    <name type="scientific">Trichoplax adhaerens</name>
    <name type="common">Trichoplax reptans</name>
    <dbReference type="NCBI Taxonomy" id="10228"/>
    <lineage>
        <taxon>Eukaryota</taxon>
        <taxon>Metazoa</taxon>
        <taxon>Placozoa</taxon>
        <taxon>Uniplacotomia</taxon>
        <taxon>Trichoplacea</taxon>
        <taxon>Trichoplacidae</taxon>
        <taxon>Trichoplax</taxon>
    </lineage>
</organism>
<feature type="non-terminal residue" evidence="5">
    <location>
        <position position="1"/>
    </location>
</feature>